<dbReference type="OrthoDB" id="290564at2"/>
<reference evidence="2 3" key="1">
    <citation type="submission" date="2019-02" db="EMBL/GenBank/DDBJ databases">
        <title>Deep-cultivation of Planctomycetes and their phenomic and genomic characterization uncovers novel biology.</title>
        <authorList>
            <person name="Wiegand S."/>
            <person name="Jogler M."/>
            <person name="Boedeker C."/>
            <person name="Pinto D."/>
            <person name="Vollmers J."/>
            <person name="Rivas-Marin E."/>
            <person name="Kohn T."/>
            <person name="Peeters S.H."/>
            <person name="Heuer A."/>
            <person name="Rast P."/>
            <person name="Oberbeckmann S."/>
            <person name="Bunk B."/>
            <person name="Jeske O."/>
            <person name="Meyerdierks A."/>
            <person name="Storesund J.E."/>
            <person name="Kallscheuer N."/>
            <person name="Luecker S."/>
            <person name="Lage O.M."/>
            <person name="Pohl T."/>
            <person name="Merkel B.J."/>
            <person name="Hornburger P."/>
            <person name="Mueller R.-W."/>
            <person name="Bruemmer F."/>
            <person name="Labrenz M."/>
            <person name="Spormann A.M."/>
            <person name="Op den Camp H."/>
            <person name="Overmann J."/>
            <person name="Amann R."/>
            <person name="Jetten M.S.M."/>
            <person name="Mascher T."/>
            <person name="Medema M.H."/>
            <person name="Devos D.P."/>
            <person name="Kaster A.-K."/>
            <person name="Ovreas L."/>
            <person name="Rohde M."/>
            <person name="Galperin M.Y."/>
            <person name="Jogler C."/>
        </authorList>
    </citation>
    <scope>NUCLEOTIDE SEQUENCE [LARGE SCALE GENOMIC DNA]</scope>
    <source>
        <strain evidence="2 3">Pla110</strain>
    </source>
</reference>
<dbReference type="InterPro" id="IPR025874">
    <property type="entry name" value="DZR"/>
</dbReference>
<proteinExistence type="predicted"/>
<dbReference type="Proteomes" id="UP000317178">
    <property type="component" value="Chromosome"/>
</dbReference>
<sequence length="141" mass="16066">MPSWPGGPCPKCGEDMPEKLIHCQTCRALLNDDLNFDSVEVPEFIPLQELESMVDVSLEGYFVNCPECQEELRINRKYVGKKVQCKRCEAPFELKLDNNQVQSKAFFSKCPSCQNELRAAHKYIGEKVACKYCGGKLHFVK</sequence>
<protein>
    <submittedName>
        <fullName evidence="2">Double zinc ribbon</fullName>
    </submittedName>
</protein>
<organism evidence="2 3">
    <name type="scientific">Polystyrenella longa</name>
    <dbReference type="NCBI Taxonomy" id="2528007"/>
    <lineage>
        <taxon>Bacteria</taxon>
        <taxon>Pseudomonadati</taxon>
        <taxon>Planctomycetota</taxon>
        <taxon>Planctomycetia</taxon>
        <taxon>Planctomycetales</taxon>
        <taxon>Planctomycetaceae</taxon>
        <taxon>Polystyrenella</taxon>
    </lineage>
</organism>
<gene>
    <name evidence="2" type="ORF">Pla110_14740</name>
</gene>
<keyword evidence="3" id="KW-1185">Reference proteome</keyword>
<dbReference type="EMBL" id="CP036281">
    <property type="protein sequence ID" value="QDU79760.1"/>
    <property type="molecule type" value="Genomic_DNA"/>
</dbReference>
<name>A0A518CKK5_9PLAN</name>
<dbReference type="Gene3D" id="2.20.28.160">
    <property type="match status" value="1"/>
</dbReference>
<accession>A0A518CKK5</accession>
<evidence type="ECO:0000259" key="1">
    <source>
        <dbReference type="Pfam" id="PF12773"/>
    </source>
</evidence>
<evidence type="ECO:0000313" key="3">
    <source>
        <dbReference type="Proteomes" id="UP000317178"/>
    </source>
</evidence>
<dbReference type="AlphaFoldDB" id="A0A518CKK5"/>
<evidence type="ECO:0000313" key="2">
    <source>
        <dbReference type="EMBL" id="QDU79760.1"/>
    </source>
</evidence>
<dbReference type="RefSeq" id="WP_144994623.1">
    <property type="nucleotide sequence ID" value="NZ_CP036281.1"/>
</dbReference>
<feature type="domain" description="DZANK-type" evidence="1">
    <location>
        <begin position="9"/>
        <end position="77"/>
    </location>
</feature>
<dbReference type="KEGG" id="plon:Pla110_14740"/>
<dbReference type="Pfam" id="PF12773">
    <property type="entry name" value="DZR"/>
    <property type="match status" value="1"/>
</dbReference>